<sequence>MRSSDYLMHCFGYMEMLLQVNLTDYLNPMSAQIKLWQLRSDLWQDWYVFIEIFSSPMKH</sequence>
<evidence type="ECO:0000313" key="2">
    <source>
        <dbReference type="WBParaSite" id="PEQ_0000744501-mRNA-1"/>
    </source>
</evidence>
<evidence type="ECO:0000313" key="1">
    <source>
        <dbReference type="Proteomes" id="UP000887564"/>
    </source>
</evidence>
<reference evidence="2" key="1">
    <citation type="submission" date="2022-11" db="UniProtKB">
        <authorList>
            <consortium name="WormBaseParasite"/>
        </authorList>
    </citation>
    <scope>IDENTIFICATION</scope>
</reference>
<dbReference type="WBParaSite" id="PEQ_0000744501-mRNA-1">
    <property type="protein sequence ID" value="PEQ_0000744501-mRNA-1"/>
    <property type="gene ID" value="PEQ_0000744501"/>
</dbReference>
<organism evidence="1 2">
    <name type="scientific">Parascaris equorum</name>
    <name type="common">Equine roundworm</name>
    <dbReference type="NCBI Taxonomy" id="6256"/>
    <lineage>
        <taxon>Eukaryota</taxon>
        <taxon>Metazoa</taxon>
        <taxon>Ecdysozoa</taxon>
        <taxon>Nematoda</taxon>
        <taxon>Chromadorea</taxon>
        <taxon>Rhabditida</taxon>
        <taxon>Spirurina</taxon>
        <taxon>Ascaridomorpha</taxon>
        <taxon>Ascaridoidea</taxon>
        <taxon>Ascarididae</taxon>
        <taxon>Parascaris</taxon>
    </lineage>
</organism>
<name>A0A914RZG5_PAREQ</name>
<dbReference type="Proteomes" id="UP000887564">
    <property type="component" value="Unplaced"/>
</dbReference>
<proteinExistence type="predicted"/>
<keyword evidence="1" id="KW-1185">Reference proteome</keyword>
<accession>A0A914RZG5</accession>
<protein>
    <submittedName>
        <fullName evidence="2">Uncharacterized protein</fullName>
    </submittedName>
</protein>
<dbReference type="AlphaFoldDB" id="A0A914RZG5"/>